<dbReference type="Proteomes" id="UP000284772">
    <property type="component" value="Unassembled WGS sequence"/>
</dbReference>
<proteinExistence type="predicted"/>
<dbReference type="Proteomes" id="UP000291191">
    <property type="component" value="Unassembled WGS sequence"/>
</dbReference>
<evidence type="ECO:0000313" key="4">
    <source>
        <dbReference type="Proteomes" id="UP000291191"/>
    </source>
</evidence>
<comment type="caution">
    <text evidence="2">The sequence shown here is derived from an EMBL/GenBank/DDBJ whole genome shotgun (WGS) entry which is preliminary data.</text>
</comment>
<accession>A0A412PAG7</accession>
<dbReference type="AlphaFoldDB" id="A0A412PAG7"/>
<dbReference type="EMBL" id="QRWT01000006">
    <property type="protein sequence ID" value="RGT53568.1"/>
    <property type="molecule type" value="Genomic_DNA"/>
</dbReference>
<dbReference type="EMBL" id="RCXO01000035">
    <property type="protein sequence ID" value="RYT77353.1"/>
    <property type="molecule type" value="Genomic_DNA"/>
</dbReference>
<name>A0A412PAG7_9BACE</name>
<organism evidence="2 4">
    <name type="scientific">Bacteroides intestinalis</name>
    <dbReference type="NCBI Taxonomy" id="329854"/>
    <lineage>
        <taxon>Bacteria</taxon>
        <taxon>Pseudomonadati</taxon>
        <taxon>Bacteroidota</taxon>
        <taxon>Bacteroidia</taxon>
        <taxon>Bacteroidales</taxon>
        <taxon>Bacteroidaceae</taxon>
        <taxon>Bacteroides</taxon>
    </lineage>
</organism>
<sequence length="70" mass="8221">MYIRRWLWILVAREKKKSKFKLFHARRLPSFAIALAKLCHRIGKVVPSHWQSRATTLAKACQYDGKILAI</sequence>
<protein>
    <submittedName>
        <fullName evidence="2">Uncharacterized protein</fullName>
    </submittedName>
</protein>
<keyword evidence="4" id="KW-1185">Reference proteome</keyword>
<gene>
    <name evidence="1" type="ORF">DWX27_08765</name>
    <name evidence="2" type="ORF">EAJ06_20385</name>
</gene>
<evidence type="ECO:0000313" key="3">
    <source>
        <dbReference type="Proteomes" id="UP000284772"/>
    </source>
</evidence>
<reference evidence="1 3" key="1">
    <citation type="submission" date="2018-08" db="EMBL/GenBank/DDBJ databases">
        <title>A genome reference for cultivated species of the human gut microbiota.</title>
        <authorList>
            <person name="Zou Y."/>
            <person name="Xue W."/>
            <person name="Luo G."/>
        </authorList>
    </citation>
    <scope>NUCLEOTIDE SEQUENCE [LARGE SCALE GENOMIC DNA]</scope>
    <source>
        <strain evidence="1 3">AF19-10AC</strain>
    </source>
</reference>
<reference evidence="2 4" key="2">
    <citation type="journal article" date="2019" name="Science, e1252229">
        <title>Invertible promoters mediate bacterial phase variation, antibiotic resistance, and host adaptation in the gut.</title>
        <authorList>
            <person name="Jiang X."/>
            <person name="Hall A.B."/>
            <person name="Arthur T.D."/>
            <person name="Plichta D.R."/>
            <person name="Covington C.T."/>
            <person name="Poyet M."/>
            <person name="Crothers J."/>
            <person name="Moses P.L."/>
            <person name="Tolonen A.C."/>
            <person name="Vlamakis H."/>
            <person name="Alm E.J."/>
            <person name="Xavier R.J."/>
        </authorList>
    </citation>
    <scope>NUCLEOTIDE SEQUENCE [LARGE SCALE GENOMIC DNA]</scope>
    <source>
        <strain evidence="2">Bf_0095</strain>
        <strain evidence="4">bf_0095</strain>
    </source>
</reference>
<evidence type="ECO:0000313" key="1">
    <source>
        <dbReference type="EMBL" id="RGT53568.1"/>
    </source>
</evidence>
<evidence type="ECO:0000313" key="2">
    <source>
        <dbReference type="EMBL" id="RYT77353.1"/>
    </source>
</evidence>